<organism evidence="4 5">
    <name type="scientific">Umezawaea endophytica</name>
    <dbReference type="NCBI Taxonomy" id="1654476"/>
    <lineage>
        <taxon>Bacteria</taxon>
        <taxon>Bacillati</taxon>
        <taxon>Actinomycetota</taxon>
        <taxon>Actinomycetes</taxon>
        <taxon>Pseudonocardiales</taxon>
        <taxon>Pseudonocardiaceae</taxon>
        <taxon>Umezawaea</taxon>
    </lineage>
</organism>
<evidence type="ECO:0000313" key="4">
    <source>
        <dbReference type="EMBL" id="MCS7484059.1"/>
    </source>
</evidence>
<comment type="caution">
    <text evidence="4">The sequence shown here is derived from an EMBL/GenBank/DDBJ whole genome shotgun (WGS) entry which is preliminary data.</text>
</comment>
<name>A0A9X2VY03_9PSEU</name>
<evidence type="ECO:0000256" key="2">
    <source>
        <dbReference type="SAM" id="Phobius"/>
    </source>
</evidence>
<feature type="transmembrane region" description="Helical" evidence="2">
    <location>
        <begin position="135"/>
        <end position="154"/>
    </location>
</feature>
<feature type="transmembrane region" description="Helical" evidence="2">
    <location>
        <begin position="161"/>
        <end position="180"/>
    </location>
</feature>
<dbReference type="AlphaFoldDB" id="A0A9X2VY03"/>
<dbReference type="InterPro" id="IPR002656">
    <property type="entry name" value="Acyl_transf_3_dom"/>
</dbReference>
<dbReference type="GO" id="GO:0000271">
    <property type="term" value="P:polysaccharide biosynthetic process"/>
    <property type="evidence" value="ECO:0007669"/>
    <property type="project" value="TreeGrafter"/>
</dbReference>
<feature type="transmembrane region" description="Helical" evidence="2">
    <location>
        <begin position="82"/>
        <end position="104"/>
    </location>
</feature>
<keyword evidence="2" id="KW-0472">Membrane</keyword>
<feature type="transmembrane region" description="Helical" evidence="2">
    <location>
        <begin position="52"/>
        <end position="70"/>
    </location>
</feature>
<keyword evidence="2" id="KW-1133">Transmembrane helix</keyword>
<proteinExistence type="predicted"/>
<accession>A0A9X2VY03</accession>
<feature type="region of interest" description="Disordered" evidence="1">
    <location>
        <begin position="368"/>
        <end position="395"/>
    </location>
</feature>
<feature type="domain" description="Acyltransferase 3" evidence="3">
    <location>
        <begin position="13"/>
        <end position="323"/>
    </location>
</feature>
<evidence type="ECO:0000259" key="3">
    <source>
        <dbReference type="Pfam" id="PF01757"/>
    </source>
</evidence>
<dbReference type="Pfam" id="PF01757">
    <property type="entry name" value="Acyl_transf_3"/>
    <property type="match status" value="1"/>
</dbReference>
<protein>
    <submittedName>
        <fullName evidence="4">Acyltransferase</fullName>
    </submittedName>
</protein>
<feature type="transmembrane region" description="Helical" evidence="2">
    <location>
        <begin position="304"/>
        <end position="323"/>
    </location>
</feature>
<evidence type="ECO:0000313" key="5">
    <source>
        <dbReference type="Proteomes" id="UP001141259"/>
    </source>
</evidence>
<reference evidence="4" key="1">
    <citation type="submission" date="2022-08" db="EMBL/GenBank/DDBJ databases">
        <authorList>
            <person name="Tistechok S."/>
            <person name="Samborskyy M."/>
            <person name="Roman I."/>
        </authorList>
    </citation>
    <scope>NUCLEOTIDE SEQUENCE</scope>
    <source>
        <strain evidence="4">DSM 103496</strain>
    </source>
</reference>
<dbReference type="PANTHER" id="PTHR23028:SF53">
    <property type="entry name" value="ACYL_TRANSF_3 DOMAIN-CONTAINING PROTEIN"/>
    <property type="match status" value="1"/>
</dbReference>
<dbReference type="PANTHER" id="PTHR23028">
    <property type="entry name" value="ACETYLTRANSFERASE"/>
    <property type="match status" value="1"/>
</dbReference>
<keyword evidence="4" id="KW-0012">Acyltransferase</keyword>
<keyword evidence="4" id="KW-0808">Transferase</keyword>
<dbReference type="GO" id="GO:0016020">
    <property type="term" value="C:membrane"/>
    <property type="evidence" value="ECO:0007669"/>
    <property type="project" value="TreeGrafter"/>
</dbReference>
<dbReference type="Proteomes" id="UP001141259">
    <property type="component" value="Unassembled WGS sequence"/>
</dbReference>
<keyword evidence="5" id="KW-1185">Reference proteome</keyword>
<dbReference type="EMBL" id="JANYMP010000040">
    <property type="protein sequence ID" value="MCS7484059.1"/>
    <property type="molecule type" value="Genomic_DNA"/>
</dbReference>
<keyword evidence="2" id="KW-0812">Transmembrane</keyword>
<feature type="transmembrane region" description="Helical" evidence="2">
    <location>
        <begin position="192"/>
        <end position="211"/>
    </location>
</feature>
<sequence>MSNSSSASARQINWDVLRVLAVASVLVQHATHAGPQVRPEVGAPLFTFPLEMGASGLVVMSAYFACATLSKGAPLKFLRNRLARLLPAYVVAAVVTFSVLRWLAPVGWSQLTVRDLVLNVFMLQNWVADVQLVDYSYWTLPVQITGFVAAAVLCARLRGPWLRALLWALVFGPLVVRIWTNDPGVVRTLYDGFGVHRAQLFAIGVGIWLWSKNRLRSGHLGALLVSALSAQAIHSSDLESTLGLGVLLLGFCAAASGPDWNVGPIRLLATPIKWLASISYGVYLAHQEIGYVVLAYLARLGFGPGARLAAFLGTAVLLGWLLTKFVERPSYTWLTAASRGPVLVRLLLSVRLSAPRFVGGAPAQIQSGRFGTSPLSREPSWRPLSQPITSEAPPLTVGELSVPTVLSSHTR</sequence>
<dbReference type="GO" id="GO:0016747">
    <property type="term" value="F:acyltransferase activity, transferring groups other than amino-acyl groups"/>
    <property type="evidence" value="ECO:0007669"/>
    <property type="project" value="InterPro"/>
</dbReference>
<dbReference type="InterPro" id="IPR050879">
    <property type="entry name" value="Acyltransferase_3"/>
</dbReference>
<evidence type="ECO:0000256" key="1">
    <source>
        <dbReference type="SAM" id="MobiDB-lite"/>
    </source>
</evidence>
<gene>
    <name evidence="4" type="ORF">NZH93_45115</name>
</gene>
<feature type="transmembrane region" description="Helical" evidence="2">
    <location>
        <begin position="274"/>
        <end position="298"/>
    </location>
</feature>